<dbReference type="InterPro" id="IPR050109">
    <property type="entry name" value="HTH-type_TetR-like_transc_reg"/>
</dbReference>
<dbReference type="AlphaFoldDB" id="A8AJM8"/>
<dbReference type="PROSITE" id="PS50977">
    <property type="entry name" value="HTH_TETR_2"/>
    <property type="match status" value="1"/>
</dbReference>
<dbReference type="InterPro" id="IPR036271">
    <property type="entry name" value="Tet_transcr_reg_TetR-rel_C_sf"/>
</dbReference>
<evidence type="ECO:0000256" key="2">
    <source>
        <dbReference type="ARBA" id="ARBA00022491"/>
    </source>
</evidence>
<dbReference type="HAMAP" id="MF_00768">
    <property type="entry name" value="HTH_type_BetI"/>
    <property type="match status" value="1"/>
</dbReference>
<feature type="domain" description="HTH tetR-type" evidence="9">
    <location>
        <begin position="14"/>
        <end position="74"/>
    </location>
</feature>
<dbReference type="PANTHER" id="PTHR30055:SF234">
    <property type="entry name" value="HTH-TYPE TRANSCRIPTIONAL REGULATOR BETI"/>
    <property type="match status" value="1"/>
</dbReference>
<dbReference type="InterPro" id="IPR009057">
    <property type="entry name" value="Homeodomain-like_sf"/>
</dbReference>
<dbReference type="KEGG" id="cko:CKO_02582"/>
<protein>
    <recommendedName>
        <fullName evidence="7">HTH-type transcriptional regulator BetI</fullName>
    </recommendedName>
</protein>
<dbReference type="PANTHER" id="PTHR30055">
    <property type="entry name" value="HTH-TYPE TRANSCRIPTIONAL REGULATOR RUTR"/>
    <property type="match status" value="1"/>
</dbReference>
<dbReference type="EMBL" id="CP000822">
    <property type="protein sequence ID" value="ABV13691.1"/>
    <property type="molecule type" value="Genomic_DNA"/>
</dbReference>
<dbReference type="PROSITE" id="PS01081">
    <property type="entry name" value="HTH_TETR_1"/>
    <property type="match status" value="1"/>
</dbReference>
<dbReference type="UniPathway" id="UPA00529"/>
<evidence type="ECO:0000256" key="3">
    <source>
        <dbReference type="ARBA" id="ARBA00023015"/>
    </source>
</evidence>
<dbReference type="Proteomes" id="UP000008148">
    <property type="component" value="Chromosome"/>
</dbReference>
<dbReference type="SUPFAM" id="SSF48498">
    <property type="entry name" value="Tetracyclin repressor-like, C-terminal domain"/>
    <property type="match status" value="1"/>
</dbReference>
<evidence type="ECO:0000256" key="8">
    <source>
        <dbReference type="PROSITE-ProRule" id="PRU00335"/>
    </source>
</evidence>
<dbReference type="Gene3D" id="1.10.357.10">
    <property type="entry name" value="Tetracycline Repressor, domain 2"/>
    <property type="match status" value="1"/>
</dbReference>
<keyword evidence="4 7" id="KW-0238">DNA-binding</keyword>
<dbReference type="PRINTS" id="PR00455">
    <property type="entry name" value="HTHTETR"/>
</dbReference>
<feature type="DNA-binding region" description="H-T-H motif" evidence="7 8">
    <location>
        <begin position="37"/>
        <end position="56"/>
    </location>
</feature>
<comment type="function">
    <text evidence="6">Repressor involved in the biosynthesis of the osmoprotectant glycine betaine. It represses transcription of the choline transporter BetT and the genes of BetAB involved in the synthesis of glycine betaine.</text>
</comment>
<dbReference type="NCBIfam" id="TIGR03384">
    <property type="entry name" value="betaine_BetI"/>
    <property type="match status" value="1"/>
</dbReference>
<evidence type="ECO:0000256" key="1">
    <source>
        <dbReference type="ARBA" id="ARBA00004719"/>
    </source>
</evidence>
<dbReference type="GO" id="GO:0019285">
    <property type="term" value="P:glycine betaine biosynthetic process from choline"/>
    <property type="evidence" value="ECO:0007669"/>
    <property type="project" value="UniProtKB-UniRule"/>
</dbReference>
<dbReference type="STRING" id="290338.CKO_02582"/>
<dbReference type="InterPro" id="IPR001647">
    <property type="entry name" value="HTH_TetR"/>
</dbReference>
<evidence type="ECO:0000256" key="5">
    <source>
        <dbReference type="ARBA" id="ARBA00023163"/>
    </source>
</evidence>
<dbReference type="SUPFAM" id="SSF46689">
    <property type="entry name" value="Homeodomain-like"/>
    <property type="match status" value="1"/>
</dbReference>
<comment type="pathway">
    <text evidence="1 7">Amine and polyamine biosynthesis; betaine biosynthesis via choline pathway [regulation].</text>
</comment>
<reference evidence="10 11" key="1">
    <citation type="submission" date="2007-08" db="EMBL/GenBank/DDBJ databases">
        <authorList>
            <consortium name="The Citrobacter koseri Genome Sequencing Project"/>
            <person name="McClelland M."/>
            <person name="Sanderson E.K."/>
            <person name="Porwollik S."/>
            <person name="Spieth J."/>
            <person name="Clifton W.S."/>
            <person name="Latreille P."/>
            <person name="Courtney L."/>
            <person name="Wang C."/>
            <person name="Pepin K."/>
            <person name="Bhonagiri V."/>
            <person name="Nash W."/>
            <person name="Johnson M."/>
            <person name="Thiruvilangam P."/>
            <person name="Wilson R."/>
        </authorList>
    </citation>
    <scope>NUCLEOTIDE SEQUENCE [LARGE SCALE GENOMIC DNA]</scope>
    <source>
        <strain evidence="11">ATCC BAA-895 / CDC 4225-83 / SGSC4696</strain>
    </source>
</reference>
<keyword evidence="2 7" id="KW-0678">Repressor</keyword>
<dbReference type="Pfam" id="PF13977">
    <property type="entry name" value="TetR_C_6"/>
    <property type="match status" value="1"/>
</dbReference>
<dbReference type="InterPro" id="IPR039538">
    <property type="entry name" value="BetI_C"/>
</dbReference>
<comment type="function">
    <text evidence="7">Repressor involved in choline regulation of the bet genes.</text>
</comment>
<gene>
    <name evidence="7" type="primary">betI</name>
    <name evidence="10" type="ordered locus">CKO_02582</name>
</gene>
<organism evidence="10 11">
    <name type="scientific">Citrobacter koseri (strain ATCC BAA-895 / CDC 4225-83 / SGSC4696)</name>
    <dbReference type="NCBI Taxonomy" id="290338"/>
    <lineage>
        <taxon>Bacteria</taxon>
        <taxon>Pseudomonadati</taxon>
        <taxon>Pseudomonadota</taxon>
        <taxon>Gammaproteobacteria</taxon>
        <taxon>Enterobacterales</taxon>
        <taxon>Enterobacteriaceae</taxon>
        <taxon>Citrobacter</taxon>
    </lineage>
</organism>
<dbReference type="GO" id="GO:0003700">
    <property type="term" value="F:DNA-binding transcription factor activity"/>
    <property type="evidence" value="ECO:0007669"/>
    <property type="project" value="UniProtKB-UniRule"/>
</dbReference>
<accession>A8AJM8</accession>
<dbReference type="GO" id="GO:0000976">
    <property type="term" value="F:transcription cis-regulatory region binding"/>
    <property type="evidence" value="ECO:0007669"/>
    <property type="project" value="TreeGrafter"/>
</dbReference>
<sequence>MTGAIKMPKVGMQTLRRRQLIDATLEAINEVGMHDATIAQIARRAGVSTGIISHYFKDKNGLLEATMRDITSQLRYAVLRRLHALPEASAELRLRAIVAGNFDDSQISQAAMKAWLAFWASSMHQPMLYRLQQVASKRLLSNIVYEFRRELPRQQAQQAGYGLAALIDGLWLRAALSGKPFNLSLAQALTTHFISQHLPNATD</sequence>
<proteinExistence type="inferred from homology"/>
<dbReference type="GO" id="GO:0045892">
    <property type="term" value="P:negative regulation of DNA-templated transcription"/>
    <property type="evidence" value="ECO:0007669"/>
    <property type="project" value="UniProtKB-UniRule"/>
</dbReference>
<evidence type="ECO:0000256" key="6">
    <source>
        <dbReference type="ARBA" id="ARBA00024936"/>
    </source>
</evidence>
<evidence type="ECO:0000259" key="9">
    <source>
        <dbReference type="PROSITE" id="PS50977"/>
    </source>
</evidence>
<dbReference type="Pfam" id="PF00440">
    <property type="entry name" value="TetR_N"/>
    <property type="match status" value="1"/>
</dbReference>
<dbReference type="InterPro" id="IPR017757">
    <property type="entry name" value="Tscrpt_rep_BetI"/>
</dbReference>
<evidence type="ECO:0000256" key="4">
    <source>
        <dbReference type="ARBA" id="ARBA00023125"/>
    </source>
</evidence>
<keyword evidence="11" id="KW-1185">Reference proteome</keyword>
<dbReference type="NCBIfam" id="NF001978">
    <property type="entry name" value="PRK00767.1"/>
    <property type="match status" value="1"/>
</dbReference>
<name>A8AJM8_CITK8</name>
<keyword evidence="5 7" id="KW-0804">Transcription</keyword>
<keyword evidence="3 7" id="KW-0805">Transcription regulation</keyword>
<dbReference type="InterPro" id="IPR023772">
    <property type="entry name" value="DNA-bd_HTH_TetR-type_CS"/>
</dbReference>
<evidence type="ECO:0000256" key="7">
    <source>
        <dbReference type="HAMAP-Rule" id="MF_00768"/>
    </source>
</evidence>
<dbReference type="HOGENOM" id="CLU_069356_15_4_6"/>
<evidence type="ECO:0000313" key="11">
    <source>
        <dbReference type="Proteomes" id="UP000008148"/>
    </source>
</evidence>
<evidence type="ECO:0000313" key="10">
    <source>
        <dbReference type="EMBL" id="ABV13691.1"/>
    </source>
</evidence>